<dbReference type="InterPro" id="IPR011990">
    <property type="entry name" value="TPR-like_helical_dom_sf"/>
</dbReference>
<keyword evidence="6" id="KW-1185">Reference proteome</keyword>
<dbReference type="AlphaFoldDB" id="A0A5C6X5G0"/>
<protein>
    <submittedName>
        <fullName evidence="5">Tetratricopeptide repeat protein</fullName>
    </submittedName>
</protein>
<feature type="repeat" description="TPR" evidence="3">
    <location>
        <begin position="271"/>
        <end position="304"/>
    </location>
</feature>
<organism evidence="5 6">
    <name type="scientific">Lujinxingia vulgaris</name>
    <dbReference type="NCBI Taxonomy" id="2600176"/>
    <lineage>
        <taxon>Bacteria</taxon>
        <taxon>Deltaproteobacteria</taxon>
        <taxon>Bradymonadales</taxon>
        <taxon>Lujinxingiaceae</taxon>
        <taxon>Lujinxingia</taxon>
    </lineage>
</organism>
<keyword evidence="1" id="KW-0677">Repeat</keyword>
<evidence type="ECO:0000256" key="1">
    <source>
        <dbReference type="ARBA" id="ARBA00022737"/>
    </source>
</evidence>
<evidence type="ECO:0000313" key="5">
    <source>
        <dbReference type="EMBL" id="TXD34286.1"/>
    </source>
</evidence>
<dbReference type="InterPro" id="IPR050498">
    <property type="entry name" value="Ycf3"/>
</dbReference>
<gene>
    <name evidence="5" type="ORF">FRC98_19025</name>
</gene>
<name>A0A5C6X5G0_9DELT</name>
<keyword evidence="2 3" id="KW-0802">TPR repeat</keyword>
<dbReference type="OrthoDB" id="5503336at2"/>
<dbReference type="Gene3D" id="1.25.40.10">
    <property type="entry name" value="Tetratricopeptide repeat domain"/>
    <property type="match status" value="1"/>
</dbReference>
<evidence type="ECO:0000256" key="2">
    <source>
        <dbReference type="ARBA" id="ARBA00022803"/>
    </source>
</evidence>
<dbReference type="InterPro" id="IPR019734">
    <property type="entry name" value="TPR_rpt"/>
</dbReference>
<dbReference type="EMBL" id="VOSM01000014">
    <property type="protein sequence ID" value="TXD34286.1"/>
    <property type="molecule type" value="Genomic_DNA"/>
</dbReference>
<dbReference type="SUPFAM" id="SSF48452">
    <property type="entry name" value="TPR-like"/>
    <property type="match status" value="1"/>
</dbReference>
<feature type="repeat" description="TPR" evidence="3">
    <location>
        <begin position="237"/>
        <end position="270"/>
    </location>
</feature>
<evidence type="ECO:0000256" key="3">
    <source>
        <dbReference type="PROSITE-ProRule" id="PRU00339"/>
    </source>
</evidence>
<evidence type="ECO:0000313" key="6">
    <source>
        <dbReference type="Proteomes" id="UP000321412"/>
    </source>
</evidence>
<dbReference type="SMART" id="SM00028">
    <property type="entry name" value="TPR"/>
    <property type="match status" value="3"/>
</dbReference>
<dbReference type="Pfam" id="PF00515">
    <property type="entry name" value="TPR_1"/>
    <property type="match status" value="1"/>
</dbReference>
<reference evidence="5 6" key="1">
    <citation type="submission" date="2019-08" db="EMBL/GenBank/DDBJ databases">
        <title>Bradymonadales sp. TMQ4.</title>
        <authorList>
            <person name="Liang Q."/>
        </authorList>
    </citation>
    <scope>NUCLEOTIDE SEQUENCE [LARGE SCALE GENOMIC DNA]</scope>
    <source>
        <strain evidence="5 6">TMQ4</strain>
    </source>
</reference>
<dbReference type="Proteomes" id="UP000321412">
    <property type="component" value="Unassembled WGS sequence"/>
</dbReference>
<sequence>MHTVRPSVMLTRVTKHPNTRTNTQLCATPGHAHGTTLGHATPVTKHPNTRTSTQLCATPVMHTVRPRVMHTPGAPCPKTRSHVPLRTTLAPHQRPTSKPPHTRINTQPCTTPGRPYPPTFIPLATCAILPPQPLHRVHVRDQPPISSPENGPHMHPNLQKSLRLFAACLTLLLTACAGAPTTTTEPAAPLEFPHDAPIDAAAELNDILTFLYDTHGSDLEAVRTRLKALVERAPAYPLAHYNLGLLAHISNEPDRARDHYTRALELDPKLSAAHINLGILAADARNDGQAQRHFETALQLSPDHPLAHQNISTRSSSPDDTYTEPTAVEVHLKAGLEQWAREDRDAALSSFRQALETYETLDEDQQHLHREPAAHAAFMLAEDANERAMALKMDATEPERLRNQAEAKVQALNEAHDLYKAVILYESPQWAVAATYRIGEGYLGFVTMFRQSPVPEELREDQKLVYKGILEDKTTQLLEHTYNHFTTALQIAQDTGILTDFSYRAALARFEIKPDIHSQPAALPPVGQPRQDGFVLHGFLSPPSSGDEEPEELEVVEGDKKDEEELD</sequence>
<feature type="region of interest" description="Disordered" evidence="4">
    <location>
        <begin position="91"/>
        <end position="110"/>
    </location>
</feature>
<dbReference type="PROSITE" id="PS50005">
    <property type="entry name" value="TPR"/>
    <property type="match status" value="2"/>
</dbReference>
<evidence type="ECO:0000256" key="4">
    <source>
        <dbReference type="SAM" id="MobiDB-lite"/>
    </source>
</evidence>
<accession>A0A5C6X5G0</accession>
<comment type="caution">
    <text evidence="5">The sequence shown here is derived from an EMBL/GenBank/DDBJ whole genome shotgun (WGS) entry which is preliminary data.</text>
</comment>
<feature type="compositionally biased region" description="Basic and acidic residues" evidence="4">
    <location>
        <begin position="557"/>
        <end position="567"/>
    </location>
</feature>
<dbReference type="PANTHER" id="PTHR44858">
    <property type="entry name" value="TETRATRICOPEPTIDE REPEAT PROTEIN 6"/>
    <property type="match status" value="1"/>
</dbReference>
<feature type="region of interest" description="Disordered" evidence="4">
    <location>
        <begin position="518"/>
        <end position="567"/>
    </location>
</feature>
<proteinExistence type="predicted"/>
<feature type="compositionally biased region" description="Acidic residues" evidence="4">
    <location>
        <begin position="546"/>
        <end position="556"/>
    </location>
</feature>
<dbReference type="PANTHER" id="PTHR44858:SF1">
    <property type="entry name" value="UDP-N-ACETYLGLUCOSAMINE--PEPTIDE N-ACETYLGLUCOSAMINYLTRANSFERASE SPINDLY-RELATED"/>
    <property type="match status" value="1"/>
</dbReference>